<sequence>MAYTIQGPRPDHLATTGYSFDRTLGGRTVPMGFRRKPLHAVTDAFANAGFRLSVIR</sequence>
<dbReference type="EMBL" id="JBHSBC010000032">
    <property type="protein sequence ID" value="MFC3984152.1"/>
    <property type="molecule type" value="Genomic_DNA"/>
</dbReference>
<evidence type="ECO:0000313" key="2">
    <source>
        <dbReference type="Proteomes" id="UP001595698"/>
    </source>
</evidence>
<dbReference type="Proteomes" id="UP001595698">
    <property type="component" value="Unassembled WGS sequence"/>
</dbReference>
<reference evidence="2" key="1">
    <citation type="journal article" date="2019" name="Int. J. Syst. Evol. Microbiol.">
        <title>The Global Catalogue of Microorganisms (GCM) 10K type strain sequencing project: providing services to taxonomists for standard genome sequencing and annotation.</title>
        <authorList>
            <consortium name="The Broad Institute Genomics Platform"/>
            <consortium name="The Broad Institute Genome Sequencing Center for Infectious Disease"/>
            <person name="Wu L."/>
            <person name="Ma J."/>
        </authorList>
    </citation>
    <scope>NUCLEOTIDE SEQUENCE [LARGE SCALE GENOMIC DNA]</scope>
    <source>
        <strain evidence="2">TBRC 7912</strain>
    </source>
</reference>
<gene>
    <name evidence="1" type="ORF">ACFOYY_28735</name>
</gene>
<keyword evidence="2" id="KW-1185">Reference proteome</keyword>
<name>A0ABV8F685_9ACTN</name>
<accession>A0ABV8F685</accession>
<proteinExistence type="predicted"/>
<evidence type="ECO:0000313" key="1">
    <source>
        <dbReference type="EMBL" id="MFC3984152.1"/>
    </source>
</evidence>
<organism evidence="1 2">
    <name type="scientific">Streptosporangium jomthongense</name>
    <dbReference type="NCBI Taxonomy" id="1193683"/>
    <lineage>
        <taxon>Bacteria</taxon>
        <taxon>Bacillati</taxon>
        <taxon>Actinomycetota</taxon>
        <taxon>Actinomycetes</taxon>
        <taxon>Streptosporangiales</taxon>
        <taxon>Streptosporangiaceae</taxon>
        <taxon>Streptosporangium</taxon>
    </lineage>
</organism>
<protein>
    <submittedName>
        <fullName evidence="1">Uncharacterized protein</fullName>
    </submittedName>
</protein>
<comment type="caution">
    <text evidence="1">The sequence shown here is derived from an EMBL/GenBank/DDBJ whole genome shotgun (WGS) entry which is preliminary data.</text>
</comment>
<dbReference type="RefSeq" id="WP_386193714.1">
    <property type="nucleotide sequence ID" value="NZ_JBHSBC010000032.1"/>
</dbReference>